<evidence type="ECO:0000313" key="2">
    <source>
        <dbReference type="EMBL" id="CAA9248663.1"/>
    </source>
</evidence>
<gene>
    <name evidence="2" type="ORF">AVDCRST_MAG76-2151</name>
</gene>
<sequence>GLRRRRLPRDPRGAGCVLGLAGPPGQAPQPRPATM</sequence>
<dbReference type="AlphaFoldDB" id="A0A6J4ICX4"/>
<proteinExistence type="predicted"/>
<dbReference type="EMBL" id="CADCSZ010000135">
    <property type="protein sequence ID" value="CAA9248663.1"/>
    <property type="molecule type" value="Genomic_DNA"/>
</dbReference>
<protein>
    <submittedName>
        <fullName evidence="2">Uncharacterized protein</fullName>
    </submittedName>
</protein>
<reference evidence="2" key="1">
    <citation type="submission" date="2020-02" db="EMBL/GenBank/DDBJ databases">
        <authorList>
            <person name="Meier V. D."/>
        </authorList>
    </citation>
    <scope>NUCLEOTIDE SEQUENCE</scope>
    <source>
        <strain evidence="2">AVDCRST_MAG76</strain>
    </source>
</reference>
<name>A0A6J4ICX4_9ACTN</name>
<feature type="non-terminal residue" evidence="2">
    <location>
        <position position="1"/>
    </location>
</feature>
<organism evidence="2">
    <name type="scientific">uncultured Acidimicrobiales bacterium</name>
    <dbReference type="NCBI Taxonomy" id="310071"/>
    <lineage>
        <taxon>Bacteria</taxon>
        <taxon>Bacillati</taxon>
        <taxon>Actinomycetota</taxon>
        <taxon>Acidimicrobiia</taxon>
        <taxon>Acidimicrobiales</taxon>
        <taxon>environmental samples</taxon>
    </lineage>
</organism>
<accession>A0A6J4ICX4</accession>
<evidence type="ECO:0000256" key="1">
    <source>
        <dbReference type="SAM" id="MobiDB-lite"/>
    </source>
</evidence>
<feature type="compositionally biased region" description="Pro residues" evidence="1">
    <location>
        <begin position="25"/>
        <end position="35"/>
    </location>
</feature>
<feature type="non-terminal residue" evidence="2">
    <location>
        <position position="35"/>
    </location>
</feature>
<feature type="region of interest" description="Disordered" evidence="1">
    <location>
        <begin position="1"/>
        <end position="35"/>
    </location>
</feature>